<dbReference type="eggNOG" id="COG2204">
    <property type="taxonomic scope" value="Bacteria"/>
</dbReference>
<dbReference type="GO" id="GO:0005829">
    <property type="term" value="C:cytosol"/>
    <property type="evidence" value="ECO:0007669"/>
    <property type="project" value="TreeGrafter"/>
</dbReference>
<organism evidence="8 9">
    <name type="scientific">Desulfomonile tiedjei (strain ATCC 49306 / DSM 6799 / DCB-1)</name>
    <dbReference type="NCBI Taxonomy" id="706587"/>
    <lineage>
        <taxon>Bacteria</taxon>
        <taxon>Pseudomonadati</taxon>
        <taxon>Thermodesulfobacteriota</taxon>
        <taxon>Desulfomonilia</taxon>
        <taxon>Desulfomonilales</taxon>
        <taxon>Desulfomonilaceae</taxon>
        <taxon>Desulfomonile</taxon>
    </lineage>
</organism>
<evidence type="ECO:0000256" key="6">
    <source>
        <dbReference type="PROSITE-ProRule" id="PRU00169"/>
    </source>
</evidence>
<comment type="caution">
    <text evidence="6">Lacks conserved residue(s) required for the propagation of feature annotation.</text>
</comment>
<dbReference type="Proteomes" id="UP000006055">
    <property type="component" value="Chromosome"/>
</dbReference>
<dbReference type="STRING" id="706587.Desti_1741"/>
<dbReference type="KEGG" id="dti:Desti_1741"/>
<dbReference type="GO" id="GO:0000976">
    <property type="term" value="F:transcription cis-regulatory region binding"/>
    <property type="evidence" value="ECO:0007669"/>
    <property type="project" value="TreeGrafter"/>
</dbReference>
<evidence type="ECO:0000256" key="5">
    <source>
        <dbReference type="ARBA" id="ARBA00023163"/>
    </source>
</evidence>
<evidence type="ECO:0000313" key="8">
    <source>
        <dbReference type="EMBL" id="AFM24451.1"/>
    </source>
</evidence>
<dbReference type="HOGENOM" id="CLU_000445_69_17_7"/>
<evidence type="ECO:0000259" key="7">
    <source>
        <dbReference type="PROSITE" id="PS50110"/>
    </source>
</evidence>
<dbReference type="SUPFAM" id="SSF52172">
    <property type="entry name" value="CheY-like"/>
    <property type="match status" value="1"/>
</dbReference>
<keyword evidence="5" id="KW-0804">Transcription</keyword>
<sequence>MASILIFDEEADSCNLLRRVLEPEGYQVDTCNESTAALRQIASNPPDIVIAHIRHGSPEEIDMVKRIERMEAGISIITISDYFSESERSLSRDNLLIKPVEIQTIESKVRELLSKRTGYRKQNGSRTLNEH</sequence>
<dbReference type="InterPro" id="IPR011006">
    <property type="entry name" value="CheY-like_superfamily"/>
</dbReference>
<dbReference type="GO" id="GO:0000156">
    <property type="term" value="F:phosphorelay response regulator activity"/>
    <property type="evidence" value="ECO:0007669"/>
    <property type="project" value="TreeGrafter"/>
</dbReference>
<reference evidence="9" key="1">
    <citation type="submission" date="2012-06" db="EMBL/GenBank/DDBJ databases">
        <title>Complete sequence of chromosome of Desulfomonile tiedjei DSM 6799.</title>
        <authorList>
            <person name="Lucas S."/>
            <person name="Copeland A."/>
            <person name="Lapidus A."/>
            <person name="Glavina del Rio T."/>
            <person name="Dalin E."/>
            <person name="Tice H."/>
            <person name="Bruce D."/>
            <person name="Goodwin L."/>
            <person name="Pitluck S."/>
            <person name="Peters L."/>
            <person name="Ovchinnikova G."/>
            <person name="Zeytun A."/>
            <person name="Lu M."/>
            <person name="Kyrpides N."/>
            <person name="Mavromatis K."/>
            <person name="Ivanova N."/>
            <person name="Brettin T."/>
            <person name="Detter J.C."/>
            <person name="Han C."/>
            <person name="Larimer F."/>
            <person name="Land M."/>
            <person name="Hauser L."/>
            <person name="Markowitz V."/>
            <person name="Cheng J.-F."/>
            <person name="Hugenholtz P."/>
            <person name="Woyke T."/>
            <person name="Wu D."/>
            <person name="Spring S."/>
            <person name="Schroeder M."/>
            <person name="Brambilla E."/>
            <person name="Klenk H.-P."/>
            <person name="Eisen J.A."/>
        </authorList>
    </citation>
    <scope>NUCLEOTIDE SEQUENCE [LARGE SCALE GENOMIC DNA]</scope>
    <source>
        <strain evidence="9">ATCC 49306 / DSM 6799 / DCB-1</strain>
    </source>
</reference>
<dbReference type="GO" id="GO:0032993">
    <property type="term" value="C:protein-DNA complex"/>
    <property type="evidence" value="ECO:0007669"/>
    <property type="project" value="TreeGrafter"/>
</dbReference>
<dbReference type="Pfam" id="PF00072">
    <property type="entry name" value="Response_reg"/>
    <property type="match status" value="1"/>
</dbReference>
<dbReference type="GO" id="GO:0006355">
    <property type="term" value="P:regulation of DNA-templated transcription"/>
    <property type="evidence" value="ECO:0007669"/>
    <property type="project" value="TreeGrafter"/>
</dbReference>
<keyword evidence="9" id="KW-1185">Reference proteome</keyword>
<keyword evidence="2" id="KW-0902">Two-component regulatory system</keyword>
<dbReference type="EMBL" id="CP003360">
    <property type="protein sequence ID" value="AFM24451.1"/>
    <property type="molecule type" value="Genomic_DNA"/>
</dbReference>
<keyword evidence="4 8" id="KW-0238">DNA-binding</keyword>
<dbReference type="InterPro" id="IPR039420">
    <property type="entry name" value="WalR-like"/>
</dbReference>
<dbReference type="PROSITE" id="PS50110">
    <property type="entry name" value="RESPONSE_REGULATORY"/>
    <property type="match status" value="1"/>
</dbReference>
<keyword evidence="3" id="KW-0805">Transcription regulation</keyword>
<evidence type="ECO:0000313" key="9">
    <source>
        <dbReference type="Proteomes" id="UP000006055"/>
    </source>
</evidence>
<protein>
    <submittedName>
        <fullName evidence="8">Response regulator with CheY-like receiver, AAA-type ATPase, and DNA-binding domains</fullName>
    </submittedName>
</protein>
<gene>
    <name evidence="8" type="ordered locus">Desti_1741</name>
</gene>
<feature type="domain" description="Response regulatory" evidence="7">
    <location>
        <begin position="3"/>
        <end position="113"/>
    </location>
</feature>
<name>I4C4G0_DESTA</name>
<evidence type="ECO:0000256" key="4">
    <source>
        <dbReference type="ARBA" id="ARBA00023125"/>
    </source>
</evidence>
<dbReference type="OrthoDB" id="9808843at2"/>
<dbReference type="Gene3D" id="3.40.50.2300">
    <property type="match status" value="1"/>
</dbReference>
<dbReference type="PANTHER" id="PTHR48111">
    <property type="entry name" value="REGULATOR OF RPOS"/>
    <property type="match status" value="1"/>
</dbReference>
<dbReference type="AlphaFoldDB" id="I4C4G0"/>
<dbReference type="PANTHER" id="PTHR48111:SF1">
    <property type="entry name" value="TWO-COMPONENT RESPONSE REGULATOR ORR33"/>
    <property type="match status" value="1"/>
</dbReference>
<evidence type="ECO:0000256" key="2">
    <source>
        <dbReference type="ARBA" id="ARBA00023012"/>
    </source>
</evidence>
<evidence type="ECO:0000256" key="1">
    <source>
        <dbReference type="ARBA" id="ARBA00022553"/>
    </source>
</evidence>
<accession>I4C4G0</accession>
<evidence type="ECO:0000256" key="3">
    <source>
        <dbReference type="ARBA" id="ARBA00023015"/>
    </source>
</evidence>
<dbReference type="RefSeq" id="WP_014809597.1">
    <property type="nucleotide sequence ID" value="NC_018025.1"/>
</dbReference>
<proteinExistence type="predicted"/>
<keyword evidence="1" id="KW-0597">Phosphoprotein</keyword>
<dbReference type="InterPro" id="IPR001789">
    <property type="entry name" value="Sig_transdc_resp-reg_receiver"/>
</dbReference>